<dbReference type="OrthoDB" id="4509852at2759"/>
<comment type="caution">
    <text evidence="1">The sequence shown here is derived from an EMBL/GenBank/DDBJ whole genome shotgun (WGS) entry which is preliminary data.</text>
</comment>
<name>A0A5M9MDM9_9EURO</name>
<evidence type="ECO:0000313" key="1">
    <source>
        <dbReference type="EMBL" id="KAA8645068.1"/>
    </source>
</evidence>
<dbReference type="AlphaFoldDB" id="A0A5M9MDM9"/>
<dbReference type="RefSeq" id="XP_033424429.1">
    <property type="nucleotide sequence ID" value="XM_033573877.1"/>
</dbReference>
<proteinExistence type="predicted"/>
<evidence type="ECO:0000313" key="2">
    <source>
        <dbReference type="Proteomes" id="UP000324241"/>
    </source>
</evidence>
<protein>
    <submittedName>
        <fullName evidence="1">Uncharacterized protein</fullName>
    </submittedName>
</protein>
<gene>
    <name evidence="1" type="ORF">ATNIH1004_009279</name>
</gene>
<organism evidence="1 2">
    <name type="scientific">Aspergillus tanneri</name>
    <dbReference type="NCBI Taxonomy" id="1220188"/>
    <lineage>
        <taxon>Eukaryota</taxon>
        <taxon>Fungi</taxon>
        <taxon>Dikarya</taxon>
        <taxon>Ascomycota</taxon>
        <taxon>Pezizomycotina</taxon>
        <taxon>Eurotiomycetes</taxon>
        <taxon>Eurotiomycetidae</taxon>
        <taxon>Eurotiales</taxon>
        <taxon>Aspergillaceae</taxon>
        <taxon>Aspergillus</taxon>
        <taxon>Aspergillus subgen. Circumdati</taxon>
    </lineage>
</organism>
<accession>A0A5M9MDM9</accession>
<dbReference type="GeneID" id="54331981"/>
<reference evidence="1 2" key="1">
    <citation type="submission" date="2019-08" db="EMBL/GenBank/DDBJ databases">
        <title>The genome sequence of a newly discovered highly antifungal drug resistant Aspergillus species, Aspergillus tanneri NIH 1004.</title>
        <authorList>
            <person name="Mounaud S."/>
            <person name="Singh I."/>
            <person name="Joardar V."/>
            <person name="Pakala S."/>
            <person name="Pakala S."/>
            <person name="Venepally P."/>
            <person name="Chung J.K."/>
            <person name="Losada L."/>
            <person name="Nierman W.C."/>
        </authorList>
    </citation>
    <scope>NUCLEOTIDE SEQUENCE [LARGE SCALE GENOMIC DNA]</scope>
    <source>
        <strain evidence="1 2">NIH1004</strain>
    </source>
</reference>
<dbReference type="VEuPathDB" id="FungiDB:EYZ11_012782"/>
<sequence>MTIIWTMEETAIATILDMRGVGHATIAKYLTSKMAEVRGIQEGTIPGVSVAALQLERTTDAVTSKLARIRKKKPELWLGQEKGWNEKAVYEFLSSHVEGDFIAHLMTTGWKAIVDTLHIGQPMERFIEH</sequence>
<dbReference type="Proteomes" id="UP000324241">
    <property type="component" value="Unassembled WGS sequence"/>
</dbReference>
<dbReference type="EMBL" id="QUQM01000006">
    <property type="protein sequence ID" value="KAA8645068.1"/>
    <property type="molecule type" value="Genomic_DNA"/>
</dbReference>